<sequence>MMTETGEATKKVKHKKKKQEKEIEKTKLEDLPYDEHLKGLQELKELAQNELFSGSKVSYKNKKAELKLDVEPVISNTDDDLLKNIEINKDLTEIIRIDVNGHKDNKENIKTDIADDVMSSVFHESENDLYSATEPNINIVIKEELENFKEIVSIGIISPTAPELDDADELGFNVGCLYPKLSHVENESEQLEPFTEEQLRTLYCNEWLQLADGFIEKFYNDSTDDSKHEFFHLVNDYKMARHKYLMLKQDIHGLKKEVQRLKSLVWQVNSTTTSLKGRCKDDSVVTGDVTYETISLNEGMALEHKAALDHLKDATHHMALTAFRVHLYRMRIEDYIRKFHDDHPGLLNVPRNLPVQFKSEVDVADDVNNDAVKLKELISVLFAFERMSVRDEEFVRDIRTWLTNMVGYSF</sequence>
<accession>T1FU52</accession>
<reference evidence="2 4" key="2">
    <citation type="journal article" date="2013" name="Nature">
        <title>Insights into bilaterian evolution from three spiralian genomes.</title>
        <authorList>
            <person name="Simakov O."/>
            <person name="Marletaz F."/>
            <person name="Cho S.J."/>
            <person name="Edsinger-Gonzales E."/>
            <person name="Havlak P."/>
            <person name="Hellsten U."/>
            <person name="Kuo D.H."/>
            <person name="Larsson T."/>
            <person name="Lv J."/>
            <person name="Arendt D."/>
            <person name="Savage R."/>
            <person name="Osoegawa K."/>
            <person name="de Jong P."/>
            <person name="Grimwood J."/>
            <person name="Chapman J.A."/>
            <person name="Shapiro H."/>
            <person name="Aerts A."/>
            <person name="Otillar R.P."/>
            <person name="Terry A.Y."/>
            <person name="Boore J.L."/>
            <person name="Grigoriev I.V."/>
            <person name="Lindberg D.R."/>
            <person name="Seaver E.C."/>
            <person name="Weisblat D.A."/>
            <person name="Putnam N.H."/>
            <person name="Rokhsar D.S."/>
        </authorList>
    </citation>
    <scope>NUCLEOTIDE SEQUENCE</scope>
</reference>
<dbReference type="PANTHER" id="PTHR31139:SF4">
    <property type="entry name" value="ECTOPIC P GRANULES PROTEIN 5 HOMOLOG"/>
    <property type="match status" value="1"/>
</dbReference>
<gene>
    <name evidence="3" type="primary">20212348</name>
    <name evidence="2" type="ORF">HELRODRAFT_192631</name>
</gene>
<evidence type="ECO:0000313" key="4">
    <source>
        <dbReference type="Proteomes" id="UP000015101"/>
    </source>
</evidence>
<reference evidence="3" key="3">
    <citation type="submission" date="2015-06" db="UniProtKB">
        <authorList>
            <consortium name="EnsemblMetazoa"/>
        </authorList>
    </citation>
    <scope>IDENTIFICATION</scope>
</reference>
<dbReference type="OrthoDB" id="75419at2759"/>
<dbReference type="RefSeq" id="XP_009021652.1">
    <property type="nucleotide sequence ID" value="XM_009023404.1"/>
</dbReference>
<dbReference type="KEGG" id="hro:HELRODRAFT_192631"/>
<dbReference type="EMBL" id="AMQM01005531">
    <property type="status" value="NOT_ANNOTATED_CDS"/>
    <property type="molecule type" value="Genomic_DNA"/>
</dbReference>
<proteinExistence type="predicted"/>
<keyword evidence="4" id="KW-1185">Reference proteome</keyword>
<dbReference type="eggNOG" id="KOG3622">
    <property type="taxonomic scope" value="Eukaryota"/>
</dbReference>
<dbReference type="GeneID" id="20212348"/>
<dbReference type="InParanoid" id="T1FU52"/>
<dbReference type="Proteomes" id="UP000015101">
    <property type="component" value="Unassembled WGS sequence"/>
</dbReference>
<dbReference type="EMBL" id="KB096983">
    <property type="protein sequence ID" value="ESO00218.1"/>
    <property type="molecule type" value="Genomic_DNA"/>
</dbReference>
<protein>
    <submittedName>
        <fullName evidence="2 3">Uncharacterized protein</fullName>
    </submittedName>
</protein>
<dbReference type="AlphaFoldDB" id="T1FU52"/>
<dbReference type="GO" id="GO:0006914">
    <property type="term" value="P:autophagy"/>
    <property type="evidence" value="ECO:0007669"/>
    <property type="project" value="UniProtKB-KW"/>
</dbReference>
<organism evidence="3 4">
    <name type="scientific">Helobdella robusta</name>
    <name type="common">Californian leech</name>
    <dbReference type="NCBI Taxonomy" id="6412"/>
    <lineage>
        <taxon>Eukaryota</taxon>
        <taxon>Metazoa</taxon>
        <taxon>Spiralia</taxon>
        <taxon>Lophotrochozoa</taxon>
        <taxon>Annelida</taxon>
        <taxon>Clitellata</taxon>
        <taxon>Hirudinea</taxon>
        <taxon>Rhynchobdellida</taxon>
        <taxon>Glossiphoniidae</taxon>
        <taxon>Helobdella</taxon>
    </lineage>
</organism>
<dbReference type="HOGENOM" id="CLU_671350_0_0_1"/>
<name>T1FU52_HELRO</name>
<dbReference type="InterPro" id="IPR051436">
    <property type="entry name" value="Autophagy-related_EPG5"/>
</dbReference>
<evidence type="ECO:0000313" key="3">
    <source>
        <dbReference type="EnsemblMetazoa" id="HelroP192631"/>
    </source>
</evidence>
<dbReference type="EnsemblMetazoa" id="HelroT192631">
    <property type="protein sequence ID" value="HelroP192631"/>
    <property type="gene ID" value="HelroG192631"/>
</dbReference>
<evidence type="ECO:0000313" key="2">
    <source>
        <dbReference type="EMBL" id="ESO00218.1"/>
    </source>
</evidence>
<dbReference type="PANTHER" id="PTHR31139">
    <property type="entry name" value="ECTOPIC P GRANULES PROTEIN 5 HOMOLOG"/>
    <property type="match status" value="1"/>
</dbReference>
<evidence type="ECO:0000256" key="1">
    <source>
        <dbReference type="SAM" id="MobiDB-lite"/>
    </source>
</evidence>
<reference evidence="4" key="1">
    <citation type="submission" date="2012-12" db="EMBL/GenBank/DDBJ databases">
        <authorList>
            <person name="Hellsten U."/>
            <person name="Grimwood J."/>
            <person name="Chapman J.A."/>
            <person name="Shapiro H."/>
            <person name="Aerts A."/>
            <person name="Otillar R.P."/>
            <person name="Terry A.Y."/>
            <person name="Boore J.L."/>
            <person name="Simakov O."/>
            <person name="Marletaz F."/>
            <person name="Cho S.-J."/>
            <person name="Edsinger-Gonzales E."/>
            <person name="Havlak P."/>
            <person name="Kuo D.-H."/>
            <person name="Larsson T."/>
            <person name="Lv J."/>
            <person name="Arendt D."/>
            <person name="Savage R."/>
            <person name="Osoegawa K."/>
            <person name="de Jong P."/>
            <person name="Lindberg D.R."/>
            <person name="Seaver E.C."/>
            <person name="Weisblat D.A."/>
            <person name="Putnam N.H."/>
            <person name="Grigoriev I.V."/>
            <person name="Rokhsar D.S."/>
        </authorList>
    </citation>
    <scope>NUCLEOTIDE SEQUENCE</scope>
</reference>
<feature type="region of interest" description="Disordered" evidence="1">
    <location>
        <begin position="1"/>
        <end position="23"/>
    </location>
</feature>
<dbReference type="CTD" id="20212348"/>